<dbReference type="InterPro" id="IPR002401">
    <property type="entry name" value="Cyt_P450_E_grp-I"/>
</dbReference>
<dbReference type="PRINTS" id="PR00463">
    <property type="entry name" value="EP450I"/>
</dbReference>
<dbReference type="Pfam" id="PF00067">
    <property type="entry name" value="p450"/>
    <property type="match status" value="1"/>
</dbReference>
<dbReference type="InterPro" id="IPR050121">
    <property type="entry name" value="Cytochrome_P450_monoxygenase"/>
</dbReference>
<dbReference type="GO" id="GO:0004497">
    <property type="term" value="F:monooxygenase activity"/>
    <property type="evidence" value="ECO:0007669"/>
    <property type="project" value="UniProtKB-KW"/>
</dbReference>
<dbReference type="GO" id="GO:0005506">
    <property type="term" value="F:iron ion binding"/>
    <property type="evidence" value="ECO:0007669"/>
    <property type="project" value="InterPro"/>
</dbReference>
<dbReference type="PANTHER" id="PTHR24305">
    <property type="entry name" value="CYTOCHROME P450"/>
    <property type="match status" value="1"/>
</dbReference>
<dbReference type="PROSITE" id="PS00086">
    <property type="entry name" value="CYTOCHROME_P450"/>
    <property type="match status" value="1"/>
</dbReference>
<dbReference type="InterPro" id="IPR017972">
    <property type="entry name" value="Cyt_P450_CS"/>
</dbReference>
<dbReference type="AlphaFoldDB" id="A0A9Q9EMK8"/>
<keyword evidence="4 5" id="KW-0349">Heme</keyword>
<dbReference type="GO" id="GO:0016705">
    <property type="term" value="F:oxidoreductase activity, acting on paired donors, with incorporation or reduction of molecular oxygen"/>
    <property type="evidence" value="ECO:0007669"/>
    <property type="project" value="InterPro"/>
</dbReference>
<dbReference type="SUPFAM" id="SSF48264">
    <property type="entry name" value="Cytochrome P450"/>
    <property type="match status" value="1"/>
</dbReference>
<comment type="cofactor">
    <cofactor evidence="1 4">
        <name>heme</name>
        <dbReference type="ChEBI" id="CHEBI:30413"/>
    </cofactor>
</comment>
<evidence type="ECO:0000256" key="4">
    <source>
        <dbReference type="PIRSR" id="PIRSR602401-1"/>
    </source>
</evidence>
<dbReference type="InterPro" id="IPR001128">
    <property type="entry name" value="Cyt_P450"/>
</dbReference>
<evidence type="ECO:0000256" key="3">
    <source>
        <dbReference type="ARBA" id="ARBA00023004"/>
    </source>
</evidence>
<accession>A0A9Q9EMK8</accession>
<organism evidence="6 7">
    <name type="scientific">Septoria linicola</name>
    <dbReference type="NCBI Taxonomy" id="215465"/>
    <lineage>
        <taxon>Eukaryota</taxon>
        <taxon>Fungi</taxon>
        <taxon>Dikarya</taxon>
        <taxon>Ascomycota</taxon>
        <taxon>Pezizomycotina</taxon>
        <taxon>Dothideomycetes</taxon>
        <taxon>Dothideomycetidae</taxon>
        <taxon>Mycosphaerellales</taxon>
        <taxon>Mycosphaerellaceae</taxon>
        <taxon>Septoria</taxon>
    </lineage>
</organism>
<dbReference type="PANTHER" id="PTHR24305:SF190">
    <property type="entry name" value="P450, PUTATIVE (EUROFUNG)-RELATED"/>
    <property type="match status" value="1"/>
</dbReference>
<dbReference type="Proteomes" id="UP001056384">
    <property type="component" value="Chromosome 7"/>
</dbReference>
<evidence type="ECO:0000313" key="7">
    <source>
        <dbReference type="Proteomes" id="UP001056384"/>
    </source>
</evidence>
<evidence type="ECO:0000256" key="5">
    <source>
        <dbReference type="RuleBase" id="RU000461"/>
    </source>
</evidence>
<keyword evidence="2 4" id="KW-0479">Metal-binding</keyword>
<dbReference type="EMBL" id="CP099424">
    <property type="protein sequence ID" value="USW55637.1"/>
    <property type="molecule type" value="Genomic_DNA"/>
</dbReference>
<name>A0A9Q9EMK8_9PEZI</name>
<protein>
    <submittedName>
        <fullName evidence="6">Cytochrome P450</fullName>
    </submittedName>
</protein>
<evidence type="ECO:0000256" key="2">
    <source>
        <dbReference type="ARBA" id="ARBA00022723"/>
    </source>
</evidence>
<evidence type="ECO:0000313" key="6">
    <source>
        <dbReference type="EMBL" id="USW55637.1"/>
    </source>
</evidence>
<keyword evidence="7" id="KW-1185">Reference proteome</keyword>
<gene>
    <name evidence="6" type="ORF">Slin15195_G089560</name>
</gene>
<comment type="similarity">
    <text evidence="5">Belongs to the cytochrome P450 family.</text>
</comment>
<dbReference type="PRINTS" id="PR00385">
    <property type="entry name" value="P450"/>
</dbReference>
<proteinExistence type="inferred from homology"/>
<keyword evidence="5" id="KW-0560">Oxidoreductase</keyword>
<dbReference type="InterPro" id="IPR036396">
    <property type="entry name" value="Cyt_P450_sf"/>
</dbReference>
<feature type="binding site" description="axial binding residue" evidence="4">
    <location>
        <position position="354"/>
    </location>
    <ligand>
        <name>heme</name>
        <dbReference type="ChEBI" id="CHEBI:30413"/>
    </ligand>
    <ligandPart>
        <name>Fe</name>
        <dbReference type="ChEBI" id="CHEBI:18248"/>
    </ligandPart>
</feature>
<dbReference type="GO" id="GO:0020037">
    <property type="term" value="F:heme binding"/>
    <property type="evidence" value="ECO:0007669"/>
    <property type="project" value="InterPro"/>
</dbReference>
<keyword evidence="5" id="KW-0503">Monooxygenase</keyword>
<dbReference type="CDD" id="cd11060">
    <property type="entry name" value="CYP57A1-like"/>
    <property type="match status" value="1"/>
</dbReference>
<dbReference type="Gene3D" id="1.10.630.10">
    <property type="entry name" value="Cytochrome P450"/>
    <property type="match status" value="1"/>
</dbReference>
<evidence type="ECO:0000256" key="1">
    <source>
        <dbReference type="ARBA" id="ARBA00001971"/>
    </source>
</evidence>
<reference evidence="6" key="1">
    <citation type="submission" date="2022-06" db="EMBL/GenBank/DDBJ databases">
        <title>Complete genome sequences of two strains of the flax pathogen Septoria linicola.</title>
        <authorList>
            <person name="Lapalu N."/>
            <person name="Simon A."/>
            <person name="Demenou B."/>
            <person name="Paumier D."/>
            <person name="Guillot M.-P."/>
            <person name="Gout L."/>
            <person name="Valade R."/>
        </authorList>
    </citation>
    <scope>NUCLEOTIDE SEQUENCE</scope>
    <source>
        <strain evidence="6">SE15195</strain>
    </source>
</reference>
<keyword evidence="3 4" id="KW-0408">Iron</keyword>
<sequence>MDLSDRLAIKKIYGHGSKFVKSTFYIPFGQPDPTKANLFNDLDPHSHAQARRQVAALYSMSTMVSYEQFVDRCTDVLVSKFSMFAEKAQALDAFDVIGEITVGKSFGMMERGYDNIGILDAIDFSLVYGSFVGFLLPGIHRTFCAVTAFLGLRNPMQPLQDFIDDRIGERKVGKATTDRDDFLSKLLDMRAGGRIDEMALQNGVGSNIVAGSDTTAVSLSAVLYHLLQNPVCREKLQKEIADFQAEGTISDPVTFAEAQKMPYLQAVIKEALRMHPAVGLPLARIVPHGGAELAGYYFPAGTCVGVNAWVLHHDEEIFGTDADLFQPELWLRSKEEVSLMNENLFSFGAGSRTCIGKNISLLEMNKVLVQIYRRFNIEHVGKTQPKEWATNNRWFVKQKFECKIAPRT</sequence>